<feature type="compositionally biased region" description="Low complexity" evidence="1">
    <location>
        <begin position="69"/>
        <end position="83"/>
    </location>
</feature>
<dbReference type="EnsemblPlants" id="evm.model.10.346">
    <property type="protein sequence ID" value="cds.evm.model.10.346"/>
    <property type="gene ID" value="evm.TU.10.346"/>
</dbReference>
<dbReference type="Proteomes" id="UP000596661">
    <property type="component" value="Unassembled WGS sequence"/>
</dbReference>
<proteinExistence type="predicted"/>
<reference evidence="2" key="1">
    <citation type="submission" date="2021-03" db="UniProtKB">
        <authorList>
            <consortium name="EnsemblPlants"/>
        </authorList>
    </citation>
    <scope>IDENTIFICATION</scope>
</reference>
<evidence type="ECO:0000313" key="3">
    <source>
        <dbReference type="Proteomes" id="UP000596661"/>
    </source>
</evidence>
<dbReference type="AlphaFoldDB" id="A0A803QNF6"/>
<keyword evidence="3" id="KW-1185">Reference proteome</keyword>
<evidence type="ECO:0000256" key="1">
    <source>
        <dbReference type="SAM" id="MobiDB-lite"/>
    </source>
</evidence>
<accession>A0A803QNF6</accession>
<feature type="region of interest" description="Disordered" evidence="1">
    <location>
        <begin position="58"/>
        <end position="92"/>
    </location>
</feature>
<evidence type="ECO:0000313" key="2">
    <source>
        <dbReference type="EnsemblPlants" id="cds.evm.model.10.346"/>
    </source>
</evidence>
<name>A0A803QNF6_CANSA</name>
<organism evidence="2 3">
    <name type="scientific">Cannabis sativa</name>
    <name type="common">Hemp</name>
    <name type="synonym">Marijuana</name>
    <dbReference type="NCBI Taxonomy" id="3483"/>
    <lineage>
        <taxon>Eukaryota</taxon>
        <taxon>Viridiplantae</taxon>
        <taxon>Streptophyta</taxon>
        <taxon>Embryophyta</taxon>
        <taxon>Tracheophyta</taxon>
        <taxon>Spermatophyta</taxon>
        <taxon>Magnoliopsida</taxon>
        <taxon>eudicotyledons</taxon>
        <taxon>Gunneridae</taxon>
        <taxon>Pentapetalae</taxon>
        <taxon>rosids</taxon>
        <taxon>fabids</taxon>
        <taxon>Rosales</taxon>
        <taxon>Cannabaceae</taxon>
        <taxon>Cannabis</taxon>
    </lineage>
</organism>
<protein>
    <submittedName>
        <fullName evidence="2">Uncharacterized protein</fullName>
    </submittedName>
</protein>
<dbReference type="Gramene" id="evm.model.10.346">
    <property type="protein sequence ID" value="cds.evm.model.10.346"/>
    <property type="gene ID" value="evm.TU.10.346"/>
</dbReference>
<dbReference type="EMBL" id="UZAU01000796">
    <property type="status" value="NOT_ANNOTATED_CDS"/>
    <property type="molecule type" value="Genomic_DNA"/>
</dbReference>
<sequence>MDETFTLLDMVDALEGAKAIPTTEVPKVIVTLGGPIEASQNDSKVILLEEGEIVLPESQKGKRKEHSYSKLVSSKNSKSSVPSQNTSTSGITSKAIVSSGCLPFVDLGSRR</sequence>